<dbReference type="Proteomes" id="UP000197446">
    <property type="component" value="Unassembled WGS sequence"/>
</dbReference>
<dbReference type="AlphaFoldDB" id="A0A254NEL6"/>
<feature type="repeat" description="TPR" evidence="2">
    <location>
        <begin position="236"/>
        <end position="269"/>
    </location>
</feature>
<reference evidence="5 6" key="1">
    <citation type="journal article" date="2007" name="Int. J. Syst. Evol. Microbiol.">
        <title>Description of Pelomonas aquatica sp. nov. and Pelomonas puraquae sp. nov., isolated from industrial and haemodialysis water.</title>
        <authorList>
            <person name="Gomila M."/>
            <person name="Bowien B."/>
            <person name="Falsen E."/>
            <person name="Moore E.R."/>
            <person name="Lalucat J."/>
        </authorList>
    </citation>
    <scope>NUCLEOTIDE SEQUENCE [LARGE SCALE GENOMIC DNA]</scope>
    <source>
        <strain evidence="5 6">CCUG 52769</strain>
    </source>
</reference>
<evidence type="ECO:0000256" key="3">
    <source>
        <dbReference type="SAM" id="MobiDB-lite"/>
    </source>
</evidence>
<dbReference type="InterPro" id="IPR011006">
    <property type="entry name" value="CheY-like_superfamily"/>
</dbReference>
<proteinExistence type="predicted"/>
<dbReference type="SUPFAM" id="SSF48452">
    <property type="entry name" value="TPR-like"/>
    <property type="match status" value="1"/>
</dbReference>
<accession>A0A254NEL6</accession>
<evidence type="ECO:0000313" key="6">
    <source>
        <dbReference type="Proteomes" id="UP000197446"/>
    </source>
</evidence>
<comment type="caution">
    <text evidence="5">The sequence shown here is derived from an EMBL/GenBank/DDBJ whole genome shotgun (WGS) entry which is preliminary data.</text>
</comment>
<evidence type="ECO:0000256" key="1">
    <source>
        <dbReference type="PROSITE-ProRule" id="PRU00169"/>
    </source>
</evidence>
<name>A0A254NEL6_9BURK</name>
<dbReference type="PROSITE" id="PS50005">
    <property type="entry name" value="TPR"/>
    <property type="match status" value="1"/>
</dbReference>
<evidence type="ECO:0000313" key="5">
    <source>
        <dbReference type="EMBL" id="OWR03848.1"/>
    </source>
</evidence>
<organism evidence="5 6">
    <name type="scientific">Roseateles puraquae</name>
    <dbReference type="NCBI Taxonomy" id="431059"/>
    <lineage>
        <taxon>Bacteria</taxon>
        <taxon>Pseudomonadati</taxon>
        <taxon>Pseudomonadota</taxon>
        <taxon>Betaproteobacteria</taxon>
        <taxon>Burkholderiales</taxon>
        <taxon>Sphaerotilaceae</taxon>
        <taxon>Roseateles</taxon>
    </lineage>
</organism>
<feature type="region of interest" description="Disordered" evidence="3">
    <location>
        <begin position="529"/>
        <end position="548"/>
    </location>
</feature>
<sequence length="548" mass="60819">MFLMDDTIQDASALIIDSNANSRSLMSAQLRDLGVGTVRQTPRVKDARVMLEHQTFDIVLCDYHFDMSDTSGQDLLDELRREGLLPYSTVFVMVTSEATYAKVAEAAEAALDAYLIKPYTSANLAERLASARLRKRILKDIFEAIENQDFETAANLCMARFEAKGKYWLYAARIGAELLLRLKRFDDAKKLYEAIIAAKTVPWARLGVARTEVASGNLQAARRTLENLIGELPDYADSHDLMGHVQMEQGDLLEALKTYQTAATLTPGCLLRLQRCGALGFYAGERAEALRMLERAMSQGLRSKLFDMLSLVLIGLMRFDNKDYKGFKYAHDALAAALERAPGSIRLQRFDLVFRGLGYLLERRVGQAMVVAREFTGHADAGNFDLEAASLLTALWIRLSSQEVELEEMMPILQGLGMRHCTTKASTEILVSMTETHQGAAEQFRECHQQVFQVAETAMRHSMRGSAQIAVELLIQQGERSRNAKLIDMAGAVLKRHAEKIDNAGQLAEQIEALNGRYVRPMAANQAQKAHSPGGVVLRTSPTAPVPA</sequence>
<dbReference type="Pfam" id="PF14559">
    <property type="entry name" value="TPR_19"/>
    <property type="match status" value="1"/>
</dbReference>
<dbReference type="InterPro" id="IPR052048">
    <property type="entry name" value="ST_Response_Regulator"/>
</dbReference>
<feature type="modified residue" description="4-aspartylphosphate" evidence="1">
    <location>
        <position position="62"/>
    </location>
</feature>
<dbReference type="GO" id="GO:0000160">
    <property type="term" value="P:phosphorelay signal transduction system"/>
    <property type="evidence" value="ECO:0007669"/>
    <property type="project" value="InterPro"/>
</dbReference>
<dbReference type="EMBL" id="NISI01000004">
    <property type="protein sequence ID" value="OWR03848.1"/>
    <property type="molecule type" value="Genomic_DNA"/>
</dbReference>
<dbReference type="InterPro" id="IPR019734">
    <property type="entry name" value="TPR_rpt"/>
</dbReference>
<dbReference type="Gene3D" id="3.40.50.2300">
    <property type="match status" value="1"/>
</dbReference>
<dbReference type="Gene3D" id="1.25.40.10">
    <property type="entry name" value="Tetratricopeptide repeat domain"/>
    <property type="match status" value="1"/>
</dbReference>
<keyword evidence="6" id="KW-1185">Reference proteome</keyword>
<evidence type="ECO:0000259" key="4">
    <source>
        <dbReference type="PROSITE" id="PS50110"/>
    </source>
</evidence>
<protein>
    <submittedName>
        <fullName evidence="5">Response regulator</fullName>
    </submittedName>
</protein>
<evidence type="ECO:0000256" key="2">
    <source>
        <dbReference type="PROSITE-ProRule" id="PRU00339"/>
    </source>
</evidence>
<dbReference type="SUPFAM" id="SSF52172">
    <property type="entry name" value="CheY-like"/>
    <property type="match status" value="1"/>
</dbReference>
<keyword evidence="2" id="KW-0802">TPR repeat</keyword>
<dbReference type="PANTHER" id="PTHR43228">
    <property type="entry name" value="TWO-COMPONENT RESPONSE REGULATOR"/>
    <property type="match status" value="1"/>
</dbReference>
<dbReference type="OrthoDB" id="7298659at2"/>
<dbReference type="InterPro" id="IPR011990">
    <property type="entry name" value="TPR-like_helical_dom_sf"/>
</dbReference>
<gene>
    <name evidence="5" type="ORF">CDO81_11635</name>
</gene>
<feature type="domain" description="Response regulatory" evidence="4">
    <location>
        <begin position="12"/>
        <end position="132"/>
    </location>
</feature>
<dbReference type="PROSITE" id="PS50110">
    <property type="entry name" value="RESPONSE_REGULATORY"/>
    <property type="match status" value="1"/>
</dbReference>
<dbReference type="SMART" id="SM00448">
    <property type="entry name" value="REC"/>
    <property type="match status" value="1"/>
</dbReference>
<dbReference type="RefSeq" id="WP_088483388.1">
    <property type="nucleotide sequence ID" value="NZ_JBCNLH010000001.1"/>
</dbReference>
<dbReference type="InterPro" id="IPR001789">
    <property type="entry name" value="Sig_transdc_resp-reg_receiver"/>
</dbReference>
<keyword evidence="1" id="KW-0597">Phosphoprotein</keyword>
<dbReference type="Pfam" id="PF00072">
    <property type="entry name" value="Response_reg"/>
    <property type="match status" value="1"/>
</dbReference>
<dbReference type="PANTHER" id="PTHR43228:SF1">
    <property type="entry name" value="TWO-COMPONENT RESPONSE REGULATOR ARR22"/>
    <property type="match status" value="1"/>
</dbReference>